<feature type="signal peptide" evidence="2">
    <location>
        <begin position="1"/>
        <end position="21"/>
    </location>
</feature>
<evidence type="ECO:0000313" key="4">
    <source>
        <dbReference type="EMBL" id="GAD80410.1"/>
    </source>
</evidence>
<proteinExistence type="predicted"/>
<dbReference type="InterPro" id="IPR011250">
    <property type="entry name" value="OMP/PagP_B-barrel"/>
</dbReference>
<protein>
    <recommendedName>
        <fullName evidence="3">Outer membrane protein beta-barrel domain-containing protein</fullName>
    </recommendedName>
</protein>
<feature type="chain" id="PRO_5004638560" description="Outer membrane protein beta-barrel domain-containing protein" evidence="2">
    <location>
        <begin position="22"/>
        <end position="220"/>
    </location>
</feature>
<dbReference type="AlphaFoldDB" id="U3B394"/>
<dbReference type="Pfam" id="PF13505">
    <property type="entry name" value="OMP_b-brl"/>
    <property type="match status" value="1"/>
</dbReference>
<evidence type="ECO:0000259" key="3">
    <source>
        <dbReference type="Pfam" id="PF13505"/>
    </source>
</evidence>
<evidence type="ECO:0000313" key="5">
    <source>
        <dbReference type="Proteomes" id="UP000016562"/>
    </source>
</evidence>
<dbReference type="EMBL" id="BATM01000035">
    <property type="protein sequence ID" value="GAD80410.1"/>
    <property type="molecule type" value="Genomic_DNA"/>
</dbReference>
<evidence type="ECO:0000256" key="2">
    <source>
        <dbReference type="SAM" id="SignalP"/>
    </source>
</evidence>
<keyword evidence="1 2" id="KW-0732">Signal</keyword>
<dbReference type="STRING" id="1219080.VEZ01S_35_00310"/>
<name>U3B394_9VIBR</name>
<reference evidence="4 5" key="1">
    <citation type="submission" date="2013-09" db="EMBL/GenBank/DDBJ databases">
        <title>Whole genome shotgun sequence of Vibrio ezurae NBRC 102218.</title>
        <authorList>
            <person name="Yoshida I."/>
            <person name="Hosoyama A."/>
            <person name="Numata M."/>
            <person name="Hashimoto M."/>
            <person name="Hosoyama Y."/>
            <person name="Tsuchikane K."/>
            <person name="Noguchi M."/>
            <person name="Hirakata S."/>
            <person name="Ichikawa N."/>
            <person name="Ohji S."/>
            <person name="Yamazoe A."/>
            <person name="Fujita N."/>
        </authorList>
    </citation>
    <scope>NUCLEOTIDE SEQUENCE [LARGE SCALE GENOMIC DNA]</scope>
    <source>
        <strain evidence="4 5">NBRC 102218</strain>
    </source>
</reference>
<comment type="caution">
    <text evidence="4">The sequence shown here is derived from an EMBL/GenBank/DDBJ whole genome shotgun (WGS) entry which is preliminary data.</text>
</comment>
<accession>U3B394</accession>
<keyword evidence="5" id="KW-1185">Reference proteome</keyword>
<dbReference type="SUPFAM" id="SSF56925">
    <property type="entry name" value="OMPA-like"/>
    <property type="match status" value="1"/>
</dbReference>
<sequence length="220" mass="23591">MKKYNLAVLCGLALLSSSAFASSDPSGFYAVGAIGTTGFDDGGFADDFNDSANLINPNPRVEFDPTGSTQIYSLGYQINRIVGVETTYMKYGDINTKESGQSTRAFSPESLSVSANLGYTFDNGLRPFAKIGLSYIDFGEQDSVNSTFKDLDGHGGIHIGTGVEYALDLGENKGNILFRTGIEGDIANVEVKDSRSLGALVDDNYNWSILSLYAGVGYRF</sequence>
<gene>
    <name evidence="4" type="ORF">VEZ01S_35_00310</name>
</gene>
<dbReference type="Gene3D" id="2.40.160.20">
    <property type="match status" value="1"/>
</dbReference>
<dbReference type="RefSeq" id="WP_021714118.1">
    <property type="nucleotide sequence ID" value="NZ_BATM01000035.1"/>
</dbReference>
<feature type="domain" description="Outer membrane protein beta-barrel" evidence="3">
    <location>
        <begin position="8"/>
        <end position="220"/>
    </location>
</feature>
<dbReference type="OrthoDB" id="6214129at2"/>
<dbReference type="InterPro" id="IPR027385">
    <property type="entry name" value="Beta-barrel_OMP"/>
</dbReference>
<organism evidence="4 5">
    <name type="scientific">Vibrio ezurae NBRC 102218</name>
    <dbReference type="NCBI Taxonomy" id="1219080"/>
    <lineage>
        <taxon>Bacteria</taxon>
        <taxon>Pseudomonadati</taxon>
        <taxon>Pseudomonadota</taxon>
        <taxon>Gammaproteobacteria</taxon>
        <taxon>Vibrionales</taxon>
        <taxon>Vibrionaceae</taxon>
        <taxon>Vibrio</taxon>
    </lineage>
</organism>
<dbReference type="Proteomes" id="UP000016562">
    <property type="component" value="Unassembled WGS sequence"/>
</dbReference>
<dbReference type="eggNOG" id="COG3637">
    <property type="taxonomic scope" value="Bacteria"/>
</dbReference>
<evidence type="ECO:0000256" key="1">
    <source>
        <dbReference type="ARBA" id="ARBA00022729"/>
    </source>
</evidence>